<dbReference type="Gene3D" id="3.50.50.60">
    <property type="entry name" value="FAD/NAD(P)-binding domain"/>
    <property type="match status" value="1"/>
</dbReference>
<dbReference type="Pfam" id="PF05199">
    <property type="entry name" value="GMC_oxred_C"/>
    <property type="match status" value="1"/>
</dbReference>
<gene>
    <name evidence="7" type="ORF">Fcan01_10086</name>
</gene>
<dbReference type="Gene3D" id="3.30.560.10">
    <property type="entry name" value="Glucose Oxidase, domain 3"/>
    <property type="match status" value="1"/>
</dbReference>
<dbReference type="PANTHER" id="PTHR11552">
    <property type="entry name" value="GLUCOSE-METHANOL-CHOLINE GMC OXIDOREDUCTASE"/>
    <property type="match status" value="1"/>
</dbReference>
<keyword evidence="3" id="KW-0285">Flavoprotein</keyword>
<evidence type="ECO:0000256" key="3">
    <source>
        <dbReference type="ARBA" id="ARBA00022630"/>
    </source>
</evidence>
<dbReference type="Proteomes" id="UP000198287">
    <property type="component" value="Unassembled WGS sequence"/>
</dbReference>
<reference evidence="7 8" key="1">
    <citation type="submission" date="2015-12" db="EMBL/GenBank/DDBJ databases">
        <title>The genome of Folsomia candida.</title>
        <authorList>
            <person name="Faddeeva A."/>
            <person name="Derks M.F."/>
            <person name="Anvar Y."/>
            <person name="Smit S."/>
            <person name="Van Straalen N."/>
            <person name="Roelofs D."/>
        </authorList>
    </citation>
    <scope>NUCLEOTIDE SEQUENCE [LARGE SCALE GENOMIC DNA]</scope>
    <source>
        <strain evidence="7 8">VU population</strain>
        <tissue evidence="7">Whole body</tissue>
    </source>
</reference>
<dbReference type="AlphaFoldDB" id="A0A226EA27"/>
<dbReference type="SUPFAM" id="SSF51905">
    <property type="entry name" value="FAD/NAD(P)-binding domain"/>
    <property type="match status" value="1"/>
</dbReference>
<organism evidence="7 8">
    <name type="scientific">Folsomia candida</name>
    <name type="common">Springtail</name>
    <dbReference type="NCBI Taxonomy" id="158441"/>
    <lineage>
        <taxon>Eukaryota</taxon>
        <taxon>Metazoa</taxon>
        <taxon>Ecdysozoa</taxon>
        <taxon>Arthropoda</taxon>
        <taxon>Hexapoda</taxon>
        <taxon>Collembola</taxon>
        <taxon>Entomobryomorpha</taxon>
        <taxon>Isotomoidea</taxon>
        <taxon>Isotomidae</taxon>
        <taxon>Proisotominae</taxon>
        <taxon>Folsomia</taxon>
    </lineage>
</organism>
<protein>
    <submittedName>
        <fullName evidence="7">Oxygen-dependent choline dehydrogenase</fullName>
    </submittedName>
</protein>
<dbReference type="InterPro" id="IPR007867">
    <property type="entry name" value="GMC_OxRtase_C"/>
</dbReference>
<dbReference type="PIRSF" id="PIRSF000137">
    <property type="entry name" value="Alcohol_oxidase"/>
    <property type="match status" value="1"/>
</dbReference>
<proteinExistence type="inferred from homology"/>
<dbReference type="InterPro" id="IPR036188">
    <property type="entry name" value="FAD/NAD-bd_sf"/>
</dbReference>
<dbReference type="Pfam" id="PF00732">
    <property type="entry name" value="GMC_oxred_N"/>
    <property type="match status" value="1"/>
</dbReference>
<dbReference type="InterPro" id="IPR000172">
    <property type="entry name" value="GMC_OxRdtase_N"/>
</dbReference>
<dbReference type="PANTHER" id="PTHR11552:SF147">
    <property type="entry name" value="CHOLINE DEHYDROGENASE, MITOCHONDRIAL"/>
    <property type="match status" value="1"/>
</dbReference>
<dbReference type="GO" id="GO:0050660">
    <property type="term" value="F:flavin adenine dinucleotide binding"/>
    <property type="evidence" value="ECO:0007669"/>
    <property type="project" value="InterPro"/>
</dbReference>
<dbReference type="SUPFAM" id="SSF54373">
    <property type="entry name" value="FAD-linked reductases, C-terminal domain"/>
    <property type="match status" value="1"/>
</dbReference>
<dbReference type="OrthoDB" id="269227at2759"/>
<dbReference type="EMBL" id="LNIX01000005">
    <property type="protein sequence ID" value="OXA54260.1"/>
    <property type="molecule type" value="Genomic_DNA"/>
</dbReference>
<dbReference type="GO" id="GO:0016614">
    <property type="term" value="F:oxidoreductase activity, acting on CH-OH group of donors"/>
    <property type="evidence" value="ECO:0007669"/>
    <property type="project" value="InterPro"/>
</dbReference>
<evidence type="ECO:0000256" key="5">
    <source>
        <dbReference type="PIRSR" id="PIRSR000137-2"/>
    </source>
</evidence>
<evidence type="ECO:0000313" key="8">
    <source>
        <dbReference type="Proteomes" id="UP000198287"/>
    </source>
</evidence>
<keyword evidence="8" id="KW-1185">Reference proteome</keyword>
<evidence type="ECO:0000256" key="1">
    <source>
        <dbReference type="ARBA" id="ARBA00001974"/>
    </source>
</evidence>
<feature type="binding site" evidence="5">
    <location>
        <begin position="133"/>
        <end position="136"/>
    </location>
    <ligand>
        <name>FAD</name>
        <dbReference type="ChEBI" id="CHEBI:57692"/>
    </ligand>
</feature>
<feature type="binding site" evidence="5">
    <location>
        <position position="265"/>
    </location>
    <ligand>
        <name>FAD</name>
        <dbReference type="ChEBI" id="CHEBI:57692"/>
    </ligand>
</feature>
<evidence type="ECO:0000256" key="4">
    <source>
        <dbReference type="ARBA" id="ARBA00022827"/>
    </source>
</evidence>
<dbReference type="InterPro" id="IPR012132">
    <property type="entry name" value="GMC_OxRdtase"/>
</dbReference>
<dbReference type="PROSITE" id="PS00624">
    <property type="entry name" value="GMC_OXRED_2"/>
    <property type="match status" value="1"/>
</dbReference>
<comment type="similarity">
    <text evidence="2">Belongs to the GMC oxidoreductase family.</text>
</comment>
<accession>A0A226EA27</accession>
<keyword evidence="4 5" id="KW-0274">FAD</keyword>
<evidence type="ECO:0000259" key="6">
    <source>
        <dbReference type="PROSITE" id="PS00624"/>
    </source>
</evidence>
<name>A0A226EA27_FOLCA</name>
<feature type="domain" description="Glucose-methanol-choline oxidoreductase N-terminal" evidence="6">
    <location>
        <begin position="301"/>
        <end position="315"/>
    </location>
</feature>
<comment type="cofactor">
    <cofactor evidence="1 5">
        <name>FAD</name>
        <dbReference type="ChEBI" id="CHEBI:57692"/>
    </cofactor>
</comment>
<sequence length="604" mass="67201">MNLTFFITASIALTIQKYADKYREEDLSKTLADLESDRSLPRIKTYDFIIVGGGEAGCLLAGRLSEHFSVLLLESGGSPVPATYNPYLDLQVAAHPAINFMYPSVRQENFAGENGGFITVPTGRMLGGSGSHNAFVYNRGSPLDYDHFANLTGDESWSYREMLQHFKSFESFHGKLIHEEERAQYYGTTGPLFTETDWPPLVDGWLRSGEELGFQIGDSNGFLEDGFSPEVKLVKNGERVSSFTAFVKPFESTRTLLKVLRYSDVQTVLIDAHKRAYGVTYFRHGIPQIAHASKEVIISAGTFSSPLLLIRSGIGPREVLTKAGIPVTQDLAGVGQNFRNHPTIRLSFNIGRPDWTLFSLLGESQVEKELTLYQNGDERKGFFTEMDFSPQAFLVSKVAKSRGEITWPDIRIMLNQHPAMVGNEWTVTMGVVLTRPMSVGRIGFNVTEYLSSGGDSAAGDVKMAVVDHRQLSREEDIEAIMEGLRLGLKVMEDTSTFKAMNVRWRSEDSPVACAGLPLRSDAYWRCYIKQRGGLTHHFSGTCKMGRNSDPLAVVDSNLRVRGIQNLRVADASILPQPNDATIVAQVMVTAEKLARDLLRVHHRR</sequence>
<comment type="caution">
    <text evidence="7">The sequence shown here is derived from an EMBL/GenBank/DDBJ whole genome shotgun (WGS) entry which is preliminary data.</text>
</comment>
<evidence type="ECO:0000313" key="7">
    <source>
        <dbReference type="EMBL" id="OXA54260.1"/>
    </source>
</evidence>
<evidence type="ECO:0000256" key="2">
    <source>
        <dbReference type="ARBA" id="ARBA00010790"/>
    </source>
</evidence>